<dbReference type="GO" id="GO:0003735">
    <property type="term" value="F:structural constituent of ribosome"/>
    <property type="evidence" value="ECO:0007669"/>
    <property type="project" value="InterPro"/>
</dbReference>
<organism evidence="6">
    <name type="scientific">hydrothermal vent metagenome</name>
    <dbReference type="NCBI Taxonomy" id="652676"/>
    <lineage>
        <taxon>unclassified sequences</taxon>
        <taxon>metagenomes</taxon>
        <taxon>ecological metagenomes</taxon>
    </lineage>
</organism>
<protein>
    <submittedName>
        <fullName evidence="6">SSU ribosomal protein S8p (S15Ae)</fullName>
    </submittedName>
</protein>
<dbReference type="HAMAP" id="MF_01302_B">
    <property type="entry name" value="Ribosomal_uS8_B"/>
    <property type="match status" value="1"/>
</dbReference>
<dbReference type="NCBIfam" id="NF001109">
    <property type="entry name" value="PRK00136.1"/>
    <property type="match status" value="1"/>
</dbReference>
<dbReference type="InterPro" id="IPR000630">
    <property type="entry name" value="Ribosomal_uS8"/>
</dbReference>
<evidence type="ECO:0000256" key="2">
    <source>
        <dbReference type="ARBA" id="ARBA00022730"/>
    </source>
</evidence>
<dbReference type="GO" id="GO:0019843">
    <property type="term" value="F:rRNA binding"/>
    <property type="evidence" value="ECO:0007669"/>
    <property type="project" value="UniProtKB-KW"/>
</dbReference>
<gene>
    <name evidence="6" type="ORF">MNBD_GAMMA02-245</name>
</gene>
<keyword evidence="3" id="KW-0694">RNA-binding</keyword>
<dbReference type="Gene3D" id="3.30.1490.10">
    <property type="match status" value="1"/>
</dbReference>
<dbReference type="GO" id="GO:0006412">
    <property type="term" value="P:translation"/>
    <property type="evidence" value="ECO:0007669"/>
    <property type="project" value="InterPro"/>
</dbReference>
<dbReference type="GO" id="GO:0005737">
    <property type="term" value="C:cytoplasm"/>
    <property type="evidence" value="ECO:0007669"/>
    <property type="project" value="UniProtKB-ARBA"/>
</dbReference>
<dbReference type="FunFam" id="3.30.1370.30:FF:000002">
    <property type="entry name" value="30S ribosomal protein S8"/>
    <property type="match status" value="1"/>
</dbReference>
<keyword evidence="5" id="KW-0687">Ribonucleoprotein</keyword>
<dbReference type="AlphaFoldDB" id="A0A3B0VVR3"/>
<dbReference type="PROSITE" id="PS00053">
    <property type="entry name" value="RIBOSOMAL_S8"/>
    <property type="match status" value="1"/>
</dbReference>
<comment type="similarity">
    <text evidence="1">Belongs to the universal ribosomal protein uS8 family.</text>
</comment>
<evidence type="ECO:0000256" key="1">
    <source>
        <dbReference type="ARBA" id="ARBA00006471"/>
    </source>
</evidence>
<sequence>MSLSDPISDMICSIKNAQAVNQESTVTPASKVKRGILSVLQQEGYIRSFEAVEKNSHPFIKINIKYYRNQPVIEMIKRISKPGLRQYRGKDDLPRVDSGFGTAIVSTSKGIMTDKSARAAKIGGEVLCVVK</sequence>
<dbReference type="FunFam" id="3.30.1490.10:FF:000001">
    <property type="entry name" value="30S ribosomal protein S8"/>
    <property type="match status" value="1"/>
</dbReference>
<keyword evidence="2" id="KW-0699">rRNA-binding</keyword>
<evidence type="ECO:0000256" key="3">
    <source>
        <dbReference type="ARBA" id="ARBA00022884"/>
    </source>
</evidence>
<dbReference type="Gene3D" id="3.30.1370.30">
    <property type="match status" value="1"/>
</dbReference>
<proteinExistence type="inferred from homology"/>
<dbReference type="GO" id="GO:0005840">
    <property type="term" value="C:ribosome"/>
    <property type="evidence" value="ECO:0007669"/>
    <property type="project" value="UniProtKB-KW"/>
</dbReference>
<dbReference type="PANTHER" id="PTHR11758">
    <property type="entry name" value="40S RIBOSOMAL PROTEIN S15A"/>
    <property type="match status" value="1"/>
</dbReference>
<evidence type="ECO:0000256" key="5">
    <source>
        <dbReference type="ARBA" id="ARBA00023274"/>
    </source>
</evidence>
<dbReference type="InterPro" id="IPR047863">
    <property type="entry name" value="Ribosomal_uS8_CS"/>
</dbReference>
<evidence type="ECO:0000256" key="4">
    <source>
        <dbReference type="ARBA" id="ARBA00022980"/>
    </source>
</evidence>
<evidence type="ECO:0000313" key="6">
    <source>
        <dbReference type="EMBL" id="VAW47708.1"/>
    </source>
</evidence>
<dbReference type="SUPFAM" id="SSF56047">
    <property type="entry name" value="Ribosomal protein S8"/>
    <property type="match status" value="1"/>
</dbReference>
<accession>A0A3B0VVR3</accession>
<dbReference type="Pfam" id="PF00410">
    <property type="entry name" value="Ribosomal_S8"/>
    <property type="match status" value="1"/>
</dbReference>
<name>A0A3B0VVR3_9ZZZZ</name>
<dbReference type="InterPro" id="IPR035987">
    <property type="entry name" value="Ribosomal_uS8_sf"/>
</dbReference>
<dbReference type="GO" id="GO:1990904">
    <property type="term" value="C:ribonucleoprotein complex"/>
    <property type="evidence" value="ECO:0007669"/>
    <property type="project" value="UniProtKB-KW"/>
</dbReference>
<reference evidence="6" key="1">
    <citation type="submission" date="2018-06" db="EMBL/GenBank/DDBJ databases">
        <authorList>
            <person name="Zhirakovskaya E."/>
        </authorList>
    </citation>
    <scope>NUCLEOTIDE SEQUENCE</scope>
</reference>
<dbReference type="EMBL" id="UOFA01000362">
    <property type="protein sequence ID" value="VAW47708.1"/>
    <property type="molecule type" value="Genomic_DNA"/>
</dbReference>
<keyword evidence="4 6" id="KW-0689">Ribosomal protein</keyword>